<dbReference type="Gene3D" id="1.25.40.10">
    <property type="entry name" value="Tetratricopeptide repeat domain"/>
    <property type="match status" value="1"/>
</dbReference>
<dbReference type="Proteomes" id="UP000541636">
    <property type="component" value="Unassembled WGS sequence"/>
</dbReference>
<dbReference type="Pfam" id="PF13181">
    <property type="entry name" value="TPR_8"/>
    <property type="match status" value="1"/>
</dbReference>
<dbReference type="Pfam" id="PF13469">
    <property type="entry name" value="Sulfotransfer_3"/>
    <property type="match status" value="1"/>
</dbReference>
<dbReference type="GO" id="GO:0008476">
    <property type="term" value="F:protein-tyrosine sulfotransferase activity"/>
    <property type="evidence" value="ECO:0007669"/>
    <property type="project" value="InterPro"/>
</dbReference>
<protein>
    <submittedName>
        <fullName evidence="2">Tetratricopeptide repeat protein</fullName>
    </submittedName>
</protein>
<evidence type="ECO:0000256" key="1">
    <source>
        <dbReference type="ARBA" id="ARBA00022679"/>
    </source>
</evidence>
<dbReference type="InterPro" id="IPR019734">
    <property type="entry name" value="TPR_rpt"/>
</dbReference>
<dbReference type="InterPro" id="IPR026634">
    <property type="entry name" value="TPST-like"/>
</dbReference>
<dbReference type="InterPro" id="IPR027417">
    <property type="entry name" value="P-loop_NTPase"/>
</dbReference>
<keyword evidence="1" id="KW-0808">Transferase</keyword>
<proteinExistence type="predicted"/>
<sequence>MNATNSTVQADDLRSRAAQQIRSNQLDAAKDTLESLIRRNPEDVPACLELADVLFKLGHMRASSAPLLQAVEHLPKNAPLLLHLIHHLIARGEVVAARNCLDFLAQAPDPPASLLVAQAHHRFTLGEIHAARALIERAIEQGADDPDDHHMHAMLLQFSGDIDEAIAVLDRCLERWPHYGDAMTVRVNLRKQTPEHNHLSHIEAQLRHLSERESSDSTKFVRAEFEYARFKVLDDLGRTEEAWPALARCNALMHELNPYDREDEQALIDAFIDTPEVVAASAPGKADFEGPVPIFIVGMPRSGTTLLDRMLSSHSQVSTAGELVEFWRQLHWVADERPATTQSMRRIIERCGEIDFREVGARYLQQTQWRAGESRFYIDKLPANMRMVAFIRRALPHAPILHMSRDPMDVCFSNYKALFGNVSSYSYDLEALAHSYRCYARLRDHWHAALPGAMMDVPYASLVGDPEATMREVLAHCGLDVESACLHPERNEAPVATPSSAQVREPIHTRGIGQWKRYAEPMQSLHDAIADLL</sequence>
<dbReference type="SUPFAM" id="SSF52540">
    <property type="entry name" value="P-loop containing nucleoside triphosphate hydrolases"/>
    <property type="match status" value="1"/>
</dbReference>
<name>A0A846ZNF6_9GAMM</name>
<keyword evidence="3" id="KW-1185">Reference proteome</keyword>
<organism evidence="2 3">
    <name type="scientific">Oleiagrimonas citrea</name>
    <dbReference type="NCBI Taxonomy" id="1665687"/>
    <lineage>
        <taxon>Bacteria</taxon>
        <taxon>Pseudomonadati</taxon>
        <taxon>Pseudomonadota</taxon>
        <taxon>Gammaproteobacteria</taxon>
        <taxon>Lysobacterales</taxon>
        <taxon>Rhodanobacteraceae</taxon>
        <taxon>Oleiagrimonas</taxon>
    </lineage>
</organism>
<dbReference type="SUPFAM" id="SSF48452">
    <property type="entry name" value="TPR-like"/>
    <property type="match status" value="1"/>
</dbReference>
<dbReference type="PANTHER" id="PTHR12788:SF10">
    <property type="entry name" value="PROTEIN-TYROSINE SULFOTRANSFERASE"/>
    <property type="match status" value="1"/>
</dbReference>
<dbReference type="PANTHER" id="PTHR12788">
    <property type="entry name" value="PROTEIN-TYROSINE SULFOTRANSFERASE 2"/>
    <property type="match status" value="1"/>
</dbReference>
<dbReference type="Gene3D" id="3.40.50.300">
    <property type="entry name" value="P-loop containing nucleotide triphosphate hydrolases"/>
    <property type="match status" value="1"/>
</dbReference>
<dbReference type="AlphaFoldDB" id="A0A846ZNF6"/>
<reference evidence="2 3" key="1">
    <citation type="journal article" date="2017" name="Int. J. Syst. Evol. Microbiol.">
        <title>Oleiagrimonas citrea sp. nov., a marine bacterium isolated from tidal flat sediment and emended description of the genus Oleiagrimonas Fang et al. 2015 and Oleiagrimonas soli.</title>
        <authorList>
            <person name="Yang S.H."/>
            <person name="Seo H.S."/>
            <person name="Seong C.N."/>
            <person name="Kwon K.K."/>
        </authorList>
    </citation>
    <scope>NUCLEOTIDE SEQUENCE [LARGE SCALE GENOMIC DNA]</scope>
    <source>
        <strain evidence="2 3">MEBiC09124</strain>
    </source>
</reference>
<accession>A0A846ZNF6</accession>
<comment type="caution">
    <text evidence="2">The sequence shown here is derived from an EMBL/GenBank/DDBJ whole genome shotgun (WGS) entry which is preliminary data.</text>
</comment>
<dbReference type="InterPro" id="IPR011990">
    <property type="entry name" value="TPR-like_helical_dom_sf"/>
</dbReference>
<dbReference type="EMBL" id="JAAZQD010000004">
    <property type="protein sequence ID" value="NKZ39536.1"/>
    <property type="molecule type" value="Genomic_DNA"/>
</dbReference>
<evidence type="ECO:0000313" key="2">
    <source>
        <dbReference type="EMBL" id="NKZ39536.1"/>
    </source>
</evidence>
<evidence type="ECO:0000313" key="3">
    <source>
        <dbReference type="Proteomes" id="UP000541636"/>
    </source>
</evidence>
<dbReference type="SMART" id="SM00028">
    <property type="entry name" value="TPR"/>
    <property type="match status" value="4"/>
</dbReference>
<gene>
    <name evidence="2" type="ORF">HF690_11310</name>
</gene>